<dbReference type="Proteomes" id="UP000324222">
    <property type="component" value="Unassembled WGS sequence"/>
</dbReference>
<dbReference type="AlphaFoldDB" id="A0A5B7JLL2"/>
<evidence type="ECO:0000313" key="1">
    <source>
        <dbReference type="EMBL" id="MPC94057.1"/>
    </source>
</evidence>
<name>A0A5B7JLL2_PORTR</name>
<sequence>MLVIGSFSGAGKVSTSPAGVCCSVHEQPPQGLGDGGFTRCGGLHPRRAGRLGQLVVCMVVHAKYYG</sequence>
<gene>
    <name evidence="1" type="ORF">E2C01_089208</name>
</gene>
<evidence type="ECO:0000313" key="2">
    <source>
        <dbReference type="Proteomes" id="UP000324222"/>
    </source>
</evidence>
<organism evidence="1 2">
    <name type="scientific">Portunus trituberculatus</name>
    <name type="common">Swimming crab</name>
    <name type="synonym">Neptunus trituberculatus</name>
    <dbReference type="NCBI Taxonomy" id="210409"/>
    <lineage>
        <taxon>Eukaryota</taxon>
        <taxon>Metazoa</taxon>
        <taxon>Ecdysozoa</taxon>
        <taxon>Arthropoda</taxon>
        <taxon>Crustacea</taxon>
        <taxon>Multicrustacea</taxon>
        <taxon>Malacostraca</taxon>
        <taxon>Eumalacostraca</taxon>
        <taxon>Eucarida</taxon>
        <taxon>Decapoda</taxon>
        <taxon>Pleocyemata</taxon>
        <taxon>Brachyura</taxon>
        <taxon>Eubrachyura</taxon>
        <taxon>Portunoidea</taxon>
        <taxon>Portunidae</taxon>
        <taxon>Portuninae</taxon>
        <taxon>Portunus</taxon>
    </lineage>
</organism>
<keyword evidence="2" id="KW-1185">Reference proteome</keyword>
<reference evidence="1 2" key="1">
    <citation type="submission" date="2019-05" db="EMBL/GenBank/DDBJ databases">
        <title>Another draft genome of Portunus trituberculatus and its Hox gene families provides insights of decapod evolution.</title>
        <authorList>
            <person name="Jeong J.-H."/>
            <person name="Song I."/>
            <person name="Kim S."/>
            <person name="Choi T."/>
            <person name="Kim D."/>
            <person name="Ryu S."/>
            <person name="Kim W."/>
        </authorList>
    </citation>
    <scope>NUCLEOTIDE SEQUENCE [LARGE SCALE GENOMIC DNA]</scope>
    <source>
        <tissue evidence="1">Muscle</tissue>
    </source>
</reference>
<proteinExistence type="predicted"/>
<comment type="caution">
    <text evidence="1">The sequence shown here is derived from an EMBL/GenBank/DDBJ whole genome shotgun (WGS) entry which is preliminary data.</text>
</comment>
<protein>
    <submittedName>
        <fullName evidence="1">Uncharacterized protein</fullName>
    </submittedName>
</protein>
<accession>A0A5B7JLL2</accession>
<dbReference type="EMBL" id="VSRR010097101">
    <property type="protein sequence ID" value="MPC94057.1"/>
    <property type="molecule type" value="Genomic_DNA"/>
</dbReference>